<dbReference type="Proteomes" id="UP000192140">
    <property type="component" value="Unassembled WGS sequence"/>
</dbReference>
<dbReference type="AlphaFoldDB" id="A0A1S7U952"/>
<gene>
    <name evidence="1" type="ORF">AGR7A_pAt20103</name>
</gene>
<comment type="caution">
    <text evidence="1">The sequence shown here is derived from an EMBL/GenBank/DDBJ whole genome shotgun (WGS) entry which is preliminary data.</text>
</comment>
<keyword evidence="2" id="KW-1185">Reference proteome</keyword>
<reference evidence="1" key="1">
    <citation type="submission" date="2016-01" db="EMBL/GenBank/DDBJ databases">
        <authorList>
            <person name="Regsiter A."/>
            <person name="william w."/>
        </authorList>
    </citation>
    <scope>NUCLEOTIDE SEQUENCE</scope>
    <source>
        <strain evidence="1">NCPPB 1641</strain>
    </source>
</reference>
<evidence type="ECO:0000313" key="1">
    <source>
        <dbReference type="EMBL" id="CVI63121.1"/>
    </source>
</evidence>
<sequence length="64" mass="6814">MVKAAPMVVNRWPENQRGAFPGPKTRAATDLALVDPVTCFPARAEIKASSRQHNALLLTSIGAA</sequence>
<proteinExistence type="predicted"/>
<evidence type="ECO:0000313" key="2">
    <source>
        <dbReference type="Proteomes" id="UP000192140"/>
    </source>
</evidence>
<protein>
    <submittedName>
        <fullName evidence="1">Uncharacterized protein</fullName>
    </submittedName>
</protein>
<accession>A0A1S7U952</accession>
<name>A0A1S7U952_9HYPH</name>
<dbReference type="EMBL" id="FCNP01000049">
    <property type="protein sequence ID" value="CVI63121.1"/>
    <property type="molecule type" value="Genomic_DNA"/>
</dbReference>
<organism evidence="1 2">
    <name type="scientific">Agrobacterium deltaense NCPPB 1641</name>
    <dbReference type="NCBI Taxonomy" id="1183425"/>
    <lineage>
        <taxon>Bacteria</taxon>
        <taxon>Pseudomonadati</taxon>
        <taxon>Pseudomonadota</taxon>
        <taxon>Alphaproteobacteria</taxon>
        <taxon>Hyphomicrobiales</taxon>
        <taxon>Rhizobiaceae</taxon>
        <taxon>Rhizobium/Agrobacterium group</taxon>
        <taxon>Agrobacterium</taxon>
    </lineage>
</organism>